<dbReference type="Gene3D" id="3.90.930.1">
    <property type="match status" value="1"/>
</dbReference>
<comment type="caution">
    <text evidence="2">The sequence shown here is derived from an EMBL/GenBank/DDBJ whole genome shotgun (WGS) entry which is preliminary data.</text>
</comment>
<keyword evidence="1" id="KW-0812">Transmembrane</keyword>
<organism evidence="2 3">
    <name type="scientific">Fulvivirga kasyanovii</name>
    <dbReference type="NCBI Taxonomy" id="396812"/>
    <lineage>
        <taxon>Bacteria</taxon>
        <taxon>Pseudomonadati</taxon>
        <taxon>Bacteroidota</taxon>
        <taxon>Cytophagia</taxon>
        <taxon>Cytophagales</taxon>
        <taxon>Fulvivirgaceae</taxon>
        <taxon>Fulvivirga</taxon>
    </lineage>
</organism>
<evidence type="ECO:0000313" key="3">
    <source>
        <dbReference type="Proteomes" id="UP000798808"/>
    </source>
</evidence>
<sequence>MGYMGFGMRKGVYTRKPKTAFAKVKKLYDQEFKKSGENYTYKNCDAETLARIRNKIKRQKNKLVYLQWSVFIMLVAAFIVVTYTFFNNQHYTPKPVVEDTKPYFKAVTYKLSDKRTLKVEYYKFGPKCAETNYKNGLKHQNTESYYQSGEQFRSAAYFYDTLVVEVYFYKNGDTIKNFPTITDDKVYHIKLPLPNSNKIAEFDFYDGKIMKDSYFEAFAK</sequence>
<dbReference type="RefSeq" id="WP_155175707.1">
    <property type="nucleotide sequence ID" value="NZ_SMLW01000660.1"/>
</dbReference>
<reference evidence="2 3" key="1">
    <citation type="submission" date="2019-02" db="EMBL/GenBank/DDBJ databases">
        <authorList>
            <person name="Goldberg S.R."/>
            <person name="Haltli B.A."/>
            <person name="Correa H."/>
            <person name="Russell K.G."/>
        </authorList>
    </citation>
    <scope>NUCLEOTIDE SEQUENCE [LARGE SCALE GENOMIC DNA]</scope>
    <source>
        <strain evidence="2 3">JCM 16186</strain>
    </source>
</reference>
<protein>
    <submittedName>
        <fullName evidence="2">Uncharacterized protein</fullName>
    </submittedName>
</protein>
<keyword evidence="1" id="KW-0472">Membrane</keyword>
<gene>
    <name evidence="2" type="ORF">E1163_25350</name>
</gene>
<proteinExistence type="predicted"/>
<accession>A0ABW9RYL8</accession>
<dbReference type="Proteomes" id="UP000798808">
    <property type="component" value="Unassembled WGS sequence"/>
</dbReference>
<name>A0ABW9RYL8_9BACT</name>
<keyword evidence="1" id="KW-1133">Transmembrane helix</keyword>
<feature type="transmembrane region" description="Helical" evidence="1">
    <location>
        <begin position="63"/>
        <end position="86"/>
    </location>
</feature>
<keyword evidence="3" id="KW-1185">Reference proteome</keyword>
<evidence type="ECO:0000313" key="2">
    <source>
        <dbReference type="EMBL" id="MTI28308.1"/>
    </source>
</evidence>
<evidence type="ECO:0000256" key="1">
    <source>
        <dbReference type="SAM" id="Phobius"/>
    </source>
</evidence>
<dbReference type="EMBL" id="SMLW01000660">
    <property type="protein sequence ID" value="MTI28308.1"/>
    <property type="molecule type" value="Genomic_DNA"/>
</dbReference>